<organism evidence="1 2">
    <name type="scientific">Cirrhinus molitorella</name>
    <name type="common">mud carp</name>
    <dbReference type="NCBI Taxonomy" id="172907"/>
    <lineage>
        <taxon>Eukaryota</taxon>
        <taxon>Metazoa</taxon>
        <taxon>Chordata</taxon>
        <taxon>Craniata</taxon>
        <taxon>Vertebrata</taxon>
        <taxon>Euteleostomi</taxon>
        <taxon>Actinopterygii</taxon>
        <taxon>Neopterygii</taxon>
        <taxon>Teleostei</taxon>
        <taxon>Ostariophysi</taxon>
        <taxon>Cypriniformes</taxon>
        <taxon>Cyprinidae</taxon>
        <taxon>Labeoninae</taxon>
        <taxon>Labeonini</taxon>
        <taxon>Cirrhinus</taxon>
    </lineage>
</organism>
<protein>
    <submittedName>
        <fullName evidence="1">Uncharacterized protein</fullName>
    </submittedName>
</protein>
<proteinExistence type="predicted"/>
<gene>
    <name evidence="1" type="ORF">QQF64_015104</name>
</gene>
<dbReference type="EMBL" id="JAYMGO010000002">
    <property type="protein sequence ID" value="KAL1280504.1"/>
    <property type="molecule type" value="Genomic_DNA"/>
</dbReference>
<evidence type="ECO:0000313" key="1">
    <source>
        <dbReference type="EMBL" id="KAL1280504.1"/>
    </source>
</evidence>
<name>A0ABR3NU89_9TELE</name>
<evidence type="ECO:0000313" key="2">
    <source>
        <dbReference type="Proteomes" id="UP001558613"/>
    </source>
</evidence>
<keyword evidence="2" id="KW-1185">Reference proteome</keyword>
<comment type="caution">
    <text evidence="1">The sequence shown here is derived from an EMBL/GenBank/DDBJ whole genome shotgun (WGS) entry which is preliminary data.</text>
</comment>
<accession>A0ABR3NU89</accession>
<sequence length="108" mass="11865">MPQFRRRVAACLRGALISASSVRTLKFGCARAQGRQNHWEQMRRIAPKLRQARNGAETLSADLAGLLDLNISEDQSAGVQDGPVMSHNNTLGWQMLLHSWCPAPSALV</sequence>
<dbReference type="Proteomes" id="UP001558613">
    <property type="component" value="Unassembled WGS sequence"/>
</dbReference>
<reference evidence="1 2" key="1">
    <citation type="submission" date="2023-09" db="EMBL/GenBank/DDBJ databases">
        <authorList>
            <person name="Wang M."/>
        </authorList>
    </citation>
    <scope>NUCLEOTIDE SEQUENCE [LARGE SCALE GENOMIC DNA]</scope>
    <source>
        <strain evidence="1">GT-2023</strain>
        <tissue evidence="1">Liver</tissue>
    </source>
</reference>